<gene>
    <name evidence="8" type="ORF">B0I00_2623</name>
</gene>
<feature type="signal peptide" evidence="6">
    <location>
        <begin position="1"/>
        <end position="24"/>
    </location>
</feature>
<dbReference type="PANTHER" id="PTHR42776:SF13">
    <property type="entry name" value="DIPEPTIDYL-PEPTIDASE 5"/>
    <property type="match status" value="1"/>
</dbReference>
<dbReference type="Pfam" id="PF07676">
    <property type="entry name" value="PD40"/>
    <property type="match status" value="1"/>
</dbReference>
<feature type="domain" description="Peptidase S9 prolyl oligopeptidase catalytic" evidence="7">
    <location>
        <begin position="495"/>
        <end position="705"/>
    </location>
</feature>
<evidence type="ECO:0000256" key="5">
    <source>
        <dbReference type="ARBA" id="ARBA00022825"/>
    </source>
</evidence>
<comment type="similarity">
    <text evidence="1">Belongs to the peptidase S9C family.</text>
</comment>
<evidence type="ECO:0000256" key="2">
    <source>
        <dbReference type="ARBA" id="ARBA00022670"/>
    </source>
</evidence>
<dbReference type="PANTHER" id="PTHR42776">
    <property type="entry name" value="SERINE PEPTIDASE S9 FAMILY MEMBER"/>
    <property type="match status" value="1"/>
</dbReference>
<dbReference type="Gene3D" id="3.40.50.1820">
    <property type="entry name" value="alpha/beta hydrolase"/>
    <property type="match status" value="1"/>
</dbReference>
<dbReference type="OrthoDB" id="1094230at2"/>
<dbReference type="Gene3D" id="2.120.10.30">
    <property type="entry name" value="TolB, C-terminal domain"/>
    <property type="match status" value="2"/>
</dbReference>
<evidence type="ECO:0000313" key="8">
    <source>
        <dbReference type="EMBL" id="PKB13995.1"/>
    </source>
</evidence>
<keyword evidence="5" id="KW-0720">Serine protease</keyword>
<dbReference type="SUPFAM" id="SSF82171">
    <property type="entry name" value="DPP6 N-terminal domain-like"/>
    <property type="match status" value="1"/>
</dbReference>
<keyword evidence="9" id="KW-1185">Reference proteome</keyword>
<reference evidence="8 9" key="1">
    <citation type="submission" date="2017-11" db="EMBL/GenBank/DDBJ databases">
        <title>Genomic Encyclopedia of Type Strains, Phase III (KMG-III): the genomes of soil and plant-associated and newly described type strains.</title>
        <authorList>
            <person name="Whitman W."/>
        </authorList>
    </citation>
    <scope>NUCLEOTIDE SEQUENCE [LARGE SCALE GENOMIC DNA]</scope>
    <source>
        <strain evidence="8 9">CGMCC 1.12274</strain>
    </source>
</reference>
<sequence length="706" mass="75354">MKPLITLAATLCAATALVPATAQAQSAEPMSAQDLVTLARLGTVAAAPDGKTAAITVTTTDPASYKRTARLQIVSLAKAGQGGAPFWDGASEPAYGPDGTLYVLASVAPGQAAPDGAKTQVWALPAGGAAAAAAARQVTSFKADVAGFKLSPDGKRLLVWGDVARDCPTLGCDKDGNAALPGPGTGRLYRDGSGFVRHWDAWETPGNYSRAFMVDLDAKGVAGDRVVALDGPVGTLTGDTPTKTFGGGEELSWAADSKSVFFVARQADRHEPLSTNLDVWHSPLDGSAPHNLTEGNKATDTLPAASPDGKWLAYAAMARPGYEADRQVLTLRNLQTGEVRALTQAWDRSVASIAWSPDSRTLLVTANDVLDNPVFRVDLAGKVTRLALSPDAKREGHIGTVIPLKDGRLVFTRDSIAGPAELYVAAKGKRGVRLTDVGTTALAARAPVVTQRFSFAGANGDTVWGYVTKPAGLTGKLPSILYVHGGPQGSFNDAWSTRWNPRVVASQGYAVVAIDFHGSTGYGQAFTDSINQDWGGKPLEDLQKGFAAAARLDAQVDPANACAMGASYGGYMMNWIQGKWADGFKCLVNHNGVFDSRAMAYSTEELWFDEWEHGGKPYYEDPAAYEKWNPVNHVADWKTPMLVVLGEKDFRIPYSQGLGAYTALQRKGVPAELLVFPDENHWVLKPRNSLQWHNTVFDWLGRWLKK</sequence>
<comment type="caution">
    <text evidence="8">The sequence shown here is derived from an EMBL/GenBank/DDBJ whole genome shotgun (WGS) entry which is preliminary data.</text>
</comment>
<dbReference type="EMBL" id="PHUF01000005">
    <property type="protein sequence ID" value="PKB13995.1"/>
    <property type="molecule type" value="Genomic_DNA"/>
</dbReference>
<dbReference type="GO" id="GO:0006508">
    <property type="term" value="P:proteolysis"/>
    <property type="evidence" value="ECO:0007669"/>
    <property type="project" value="UniProtKB-KW"/>
</dbReference>
<name>A0A2N0H4Z1_9SPHN</name>
<keyword evidence="2" id="KW-0645">Protease</keyword>
<feature type="chain" id="PRO_5014677224" evidence="6">
    <location>
        <begin position="25"/>
        <end position="706"/>
    </location>
</feature>
<dbReference type="InterPro" id="IPR011042">
    <property type="entry name" value="6-blade_b-propeller_TolB-like"/>
</dbReference>
<dbReference type="Pfam" id="PF00326">
    <property type="entry name" value="Peptidase_S9"/>
    <property type="match status" value="1"/>
</dbReference>
<dbReference type="RefSeq" id="WP_100867854.1">
    <property type="nucleotide sequence ID" value="NZ_PHUF01000005.1"/>
</dbReference>
<evidence type="ECO:0000313" key="9">
    <source>
        <dbReference type="Proteomes" id="UP000232587"/>
    </source>
</evidence>
<evidence type="ECO:0000256" key="4">
    <source>
        <dbReference type="ARBA" id="ARBA00022801"/>
    </source>
</evidence>
<keyword evidence="4" id="KW-0378">Hydrolase</keyword>
<dbReference type="Proteomes" id="UP000232587">
    <property type="component" value="Unassembled WGS sequence"/>
</dbReference>
<protein>
    <submittedName>
        <fullName evidence="8">Dipeptidyl aminopeptidase/acylaminoacyl peptidase</fullName>
    </submittedName>
</protein>
<dbReference type="SUPFAM" id="SSF53474">
    <property type="entry name" value="alpha/beta-Hydrolases"/>
    <property type="match status" value="1"/>
</dbReference>
<dbReference type="AlphaFoldDB" id="A0A2N0H4Z1"/>
<dbReference type="InterPro" id="IPR001375">
    <property type="entry name" value="Peptidase_S9_cat"/>
</dbReference>
<dbReference type="InterPro" id="IPR011659">
    <property type="entry name" value="WD40"/>
</dbReference>
<keyword evidence="3 6" id="KW-0732">Signal</keyword>
<dbReference type="GO" id="GO:0004252">
    <property type="term" value="F:serine-type endopeptidase activity"/>
    <property type="evidence" value="ECO:0007669"/>
    <property type="project" value="TreeGrafter"/>
</dbReference>
<proteinExistence type="inferred from homology"/>
<accession>A0A2N0H4Z1</accession>
<organism evidence="8 9">
    <name type="scientific">Novosphingobium kunmingense</name>
    <dbReference type="NCBI Taxonomy" id="1211806"/>
    <lineage>
        <taxon>Bacteria</taxon>
        <taxon>Pseudomonadati</taxon>
        <taxon>Pseudomonadota</taxon>
        <taxon>Alphaproteobacteria</taxon>
        <taxon>Sphingomonadales</taxon>
        <taxon>Sphingomonadaceae</taxon>
        <taxon>Novosphingobium</taxon>
    </lineage>
</organism>
<dbReference type="GO" id="GO:0004177">
    <property type="term" value="F:aminopeptidase activity"/>
    <property type="evidence" value="ECO:0007669"/>
    <property type="project" value="UniProtKB-KW"/>
</dbReference>
<evidence type="ECO:0000259" key="7">
    <source>
        <dbReference type="Pfam" id="PF00326"/>
    </source>
</evidence>
<evidence type="ECO:0000256" key="1">
    <source>
        <dbReference type="ARBA" id="ARBA00010040"/>
    </source>
</evidence>
<evidence type="ECO:0000256" key="3">
    <source>
        <dbReference type="ARBA" id="ARBA00022729"/>
    </source>
</evidence>
<dbReference type="FunFam" id="3.40.50.1820:FF:000028">
    <property type="entry name" value="S9 family peptidase"/>
    <property type="match status" value="1"/>
</dbReference>
<dbReference type="InterPro" id="IPR029058">
    <property type="entry name" value="AB_hydrolase_fold"/>
</dbReference>
<keyword evidence="8" id="KW-0031">Aminopeptidase</keyword>
<evidence type="ECO:0000256" key="6">
    <source>
        <dbReference type="SAM" id="SignalP"/>
    </source>
</evidence>